<keyword evidence="1" id="KW-0732">Signal</keyword>
<organism evidence="2 3">
    <name type="scientific">Rhodotorula diobovata</name>
    <dbReference type="NCBI Taxonomy" id="5288"/>
    <lineage>
        <taxon>Eukaryota</taxon>
        <taxon>Fungi</taxon>
        <taxon>Dikarya</taxon>
        <taxon>Basidiomycota</taxon>
        <taxon>Pucciniomycotina</taxon>
        <taxon>Microbotryomycetes</taxon>
        <taxon>Sporidiobolales</taxon>
        <taxon>Sporidiobolaceae</taxon>
        <taxon>Rhodotorula</taxon>
    </lineage>
</organism>
<feature type="signal peptide" evidence="1">
    <location>
        <begin position="1"/>
        <end position="19"/>
    </location>
</feature>
<dbReference type="AlphaFoldDB" id="A0A5C5FMH6"/>
<evidence type="ECO:0000313" key="3">
    <source>
        <dbReference type="Proteomes" id="UP000311382"/>
    </source>
</evidence>
<reference evidence="2 3" key="1">
    <citation type="submission" date="2019-03" db="EMBL/GenBank/DDBJ databases">
        <title>Rhodosporidium diobovatum UCD-FST 08-225 genome sequencing, assembly, and annotation.</title>
        <authorList>
            <person name="Fakankun I.U."/>
            <person name="Fristensky B."/>
            <person name="Levin D.B."/>
        </authorList>
    </citation>
    <scope>NUCLEOTIDE SEQUENCE [LARGE SCALE GENOMIC DNA]</scope>
    <source>
        <strain evidence="2 3">UCD-FST 08-225</strain>
    </source>
</reference>
<dbReference type="SMART" id="SM00261">
    <property type="entry name" value="FU"/>
    <property type="match status" value="3"/>
</dbReference>
<dbReference type="SUPFAM" id="SSF57184">
    <property type="entry name" value="Growth factor receptor domain"/>
    <property type="match status" value="3"/>
</dbReference>
<proteinExistence type="predicted"/>
<accession>A0A5C5FMH6</accession>
<dbReference type="STRING" id="5288.A0A5C5FMH6"/>
<keyword evidence="3" id="KW-1185">Reference proteome</keyword>
<dbReference type="Proteomes" id="UP000311382">
    <property type="component" value="Unassembled WGS sequence"/>
</dbReference>
<feature type="chain" id="PRO_5023027879" evidence="1">
    <location>
        <begin position="20"/>
        <end position="625"/>
    </location>
</feature>
<dbReference type="InterPro" id="IPR009030">
    <property type="entry name" value="Growth_fac_rcpt_cys_sf"/>
</dbReference>
<gene>
    <name evidence="2" type="ORF">DMC30DRAFT_449188</name>
</gene>
<dbReference type="Gene3D" id="2.10.220.10">
    <property type="entry name" value="Hormone Receptor, Insulin-like Growth Factor Receptor 1, Chain A, domain 2"/>
    <property type="match status" value="2"/>
</dbReference>
<dbReference type="InterPro" id="IPR006212">
    <property type="entry name" value="Furin_repeat"/>
</dbReference>
<evidence type="ECO:0000256" key="1">
    <source>
        <dbReference type="SAM" id="SignalP"/>
    </source>
</evidence>
<comment type="caution">
    <text evidence="2">The sequence shown here is derived from an EMBL/GenBank/DDBJ whole genome shotgun (WGS) entry which is preliminary data.</text>
</comment>
<protein>
    <submittedName>
        <fullName evidence="2">Uncharacterized protein</fullName>
    </submittedName>
</protein>
<evidence type="ECO:0000313" key="2">
    <source>
        <dbReference type="EMBL" id="TNY18048.1"/>
    </source>
</evidence>
<sequence>MRYGAAFIALLSVAALVSAAPAGCSSRQYLDVATGLCKACPLNVLTCKSATVAVTCQRGSYLTPDKKCVTSNKCPQKTFANTATQACTPCYHVEAATCSNASPTGATSCIAGACLSAGTCLYANRLKPGYYCPNSIYKICPGGPGVYTCDVSTGVPTRCKKDYTLGNGGCCPTGTYFDGSTCVSCPPGVTACAGPDPCDALDCGAGQDGQPLFRRECGHQKRRRSPGNRFSCETADNCYERQWADLSTQTCKNCDSYAETCTGNGPGTATSCSYMRYLTTDGNCVLSLECSRRTGYVDGKSCRACGPGALACTGPESATKCGTNSAEDQLYLNNGVCIERAECPDGTFADDGTHTCTTCTSRFGDDAASCTADVVTKCTNGLKLNGGCIDNCPPSVAFVDGDECFICGDRFVGSSTCTADGPTSCGRNEDGTALYVSGAQCVTADECSDETYGSYESGQCEGCVAFGYLVKTCDAQGALSCSSGYLYERGCFAECPPGTLSTSGATCQAIRSGDSCDLATAQANGFLYDEFTSTCVSSCREYSDGSTPGSYRDDYVCKPCASVTYERCDSNGPLGCRAPYVWDQPTRRCITTNECQELDGTRSYVFLPPDGNPPVPDYEHGICTS</sequence>
<dbReference type="EMBL" id="SOZI01000159">
    <property type="protein sequence ID" value="TNY18048.1"/>
    <property type="molecule type" value="Genomic_DNA"/>
</dbReference>
<name>A0A5C5FMH6_9BASI</name>
<dbReference type="OrthoDB" id="2519628at2759"/>